<dbReference type="Pfam" id="PF02607">
    <property type="entry name" value="B12-binding_2"/>
    <property type="match status" value="1"/>
</dbReference>
<dbReference type="EMBL" id="CP119083">
    <property type="protein sequence ID" value="WEF30954.1"/>
    <property type="molecule type" value="Genomic_DNA"/>
</dbReference>
<evidence type="ECO:0000313" key="3">
    <source>
        <dbReference type="EMBL" id="WEF30954.1"/>
    </source>
</evidence>
<evidence type="ECO:0000313" key="4">
    <source>
        <dbReference type="Proteomes" id="UP001216510"/>
    </source>
</evidence>
<dbReference type="InterPro" id="IPR036724">
    <property type="entry name" value="Cobalamin-bd_sf"/>
</dbReference>
<dbReference type="RefSeq" id="WP_277413745.1">
    <property type="nucleotide sequence ID" value="NZ_CP119083.1"/>
</dbReference>
<organism evidence="3 4">
    <name type="scientific">Pseudoduganella chitinolytica</name>
    <dbReference type="NCBI Taxonomy" id="34070"/>
    <lineage>
        <taxon>Bacteria</taxon>
        <taxon>Pseudomonadati</taxon>
        <taxon>Pseudomonadota</taxon>
        <taxon>Betaproteobacteria</taxon>
        <taxon>Burkholderiales</taxon>
        <taxon>Oxalobacteraceae</taxon>
        <taxon>Telluria group</taxon>
        <taxon>Pseudoduganella</taxon>
    </lineage>
</organism>
<dbReference type="InterPro" id="IPR000551">
    <property type="entry name" value="MerR-type_HTH_dom"/>
</dbReference>
<dbReference type="PROSITE" id="PS50937">
    <property type="entry name" value="HTH_MERR_2"/>
    <property type="match status" value="1"/>
</dbReference>
<proteinExistence type="predicted"/>
<gene>
    <name evidence="3" type="ORF">PX653_15915</name>
</gene>
<feature type="domain" description="HTH merR-type" evidence="1">
    <location>
        <begin position="12"/>
        <end position="68"/>
    </location>
</feature>
<evidence type="ECO:0000259" key="2">
    <source>
        <dbReference type="PROSITE" id="PS51332"/>
    </source>
</evidence>
<dbReference type="Pfam" id="PF02310">
    <property type="entry name" value="B12-binding"/>
    <property type="match status" value="1"/>
</dbReference>
<dbReference type="CDD" id="cd02065">
    <property type="entry name" value="B12-binding_like"/>
    <property type="match status" value="1"/>
</dbReference>
<evidence type="ECO:0000259" key="1">
    <source>
        <dbReference type="PROSITE" id="PS50937"/>
    </source>
</evidence>
<dbReference type="Gene3D" id="1.10.1660.10">
    <property type="match status" value="1"/>
</dbReference>
<dbReference type="InterPro" id="IPR036594">
    <property type="entry name" value="Meth_synthase_dom"/>
</dbReference>
<protein>
    <submittedName>
        <fullName evidence="3">MerR family transcriptional regulator</fullName>
    </submittedName>
</protein>
<dbReference type="SUPFAM" id="SSF52242">
    <property type="entry name" value="Cobalamin (vitamin B12)-binding domain"/>
    <property type="match status" value="1"/>
</dbReference>
<dbReference type="InterPro" id="IPR006158">
    <property type="entry name" value="Cobalamin-bd"/>
</dbReference>
<dbReference type="InterPro" id="IPR003759">
    <property type="entry name" value="Cbl-bd_cap"/>
</dbReference>
<dbReference type="SUPFAM" id="SSF46955">
    <property type="entry name" value="Putative DNA-binding domain"/>
    <property type="match status" value="1"/>
</dbReference>
<reference evidence="3 4" key="1">
    <citation type="submission" date="2023-02" db="EMBL/GenBank/DDBJ databases">
        <title>Gemone sequence of Telluria chitinolytica ACM 3522T.</title>
        <authorList>
            <person name="Frediansyah A."/>
            <person name="Miess H."/>
            <person name="Gross H."/>
        </authorList>
    </citation>
    <scope>NUCLEOTIDE SEQUENCE [LARGE SCALE GENOMIC DNA]</scope>
    <source>
        <strain evidence="3 4">ACM 3522</strain>
    </source>
</reference>
<dbReference type="Pfam" id="PF13411">
    <property type="entry name" value="MerR_1"/>
    <property type="match status" value="1"/>
</dbReference>
<dbReference type="Gene3D" id="3.40.50.280">
    <property type="entry name" value="Cobalamin-binding domain"/>
    <property type="match status" value="1"/>
</dbReference>
<keyword evidence="4" id="KW-1185">Reference proteome</keyword>
<dbReference type="Gene3D" id="1.10.1240.10">
    <property type="entry name" value="Methionine synthase domain"/>
    <property type="match status" value="1"/>
</dbReference>
<dbReference type="Proteomes" id="UP001216510">
    <property type="component" value="Chromosome"/>
</dbReference>
<dbReference type="PROSITE" id="PS51332">
    <property type="entry name" value="B12_BINDING"/>
    <property type="match status" value="1"/>
</dbReference>
<dbReference type="SMART" id="SM00422">
    <property type="entry name" value="HTH_MERR"/>
    <property type="match status" value="1"/>
</dbReference>
<name>A0ABY8B9B8_9BURK</name>
<dbReference type="InterPro" id="IPR009061">
    <property type="entry name" value="DNA-bd_dom_put_sf"/>
</dbReference>
<sequence>MNTSDLAMLPCTISDVERDTGIAKETLRVWERRYEFPQPQRDPFGERLYPFDQVRQLRLVKRLIDLGFRPGKVLGQSAEELQQLAEHAASNTRGRGRATVSATDLAPYVALCRSHQTDALRRKLSQALLMMGLKAFVLEVMAPLTTLVGDAWACGDIAVHEEHLITEALQTVIRSAIFSLPQPEQPDGAPQPRVLLTTPPQEKHGFGLLMAEALMTADGAHCIALGTQTPLPDIVEAARNQQCDIVALSFSSTMNPRHVLDALKELRTRLPDEIVLWAGGANPALRRRAPGFVTVLALQEVAAALAGWRARGLACLTERPMAVWQANTGLDGSALVE</sequence>
<feature type="domain" description="B12-binding" evidence="2">
    <location>
        <begin position="191"/>
        <end position="316"/>
    </location>
</feature>
<accession>A0ABY8B9B8</accession>
<dbReference type="CDD" id="cd01104">
    <property type="entry name" value="HTH_MlrA-CarA"/>
    <property type="match status" value="1"/>
</dbReference>